<evidence type="ECO:0000313" key="4">
    <source>
        <dbReference type="Proteomes" id="UP000215914"/>
    </source>
</evidence>
<dbReference type="Pfam" id="PF13639">
    <property type="entry name" value="zf-RING_2"/>
    <property type="match status" value="1"/>
</dbReference>
<gene>
    <name evidence="3" type="ORF">HannXRQ_Chr11g0344451</name>
</gene>
<dbReference type="SUPFAM" id="SSF57850">
    <property type="entry name" value="RING/U-box"/>
    <property type="match status" value="1"/>
</dbReference>
<proteinExistence type="predicted"/>
<protein>
    <submittedName>
        <fullName evidence="3">Putative zinc finger, RING/FYVE/PHD-type</fullName>
    </submittedName>
</protein>
<dbReference type="Proteomes" id="UP000215914">
    <property type="component" value="Chromosome 11"/>
</dbReference>
<evidence type="ECO:0000256" key="1">
    <source>
        <dbReference type="PROSITE-ProRule" id="PRU00175"/>
    </source>
</evidence>
<dbReference type="InParanoid" id="A0A251TCQ6"/>
<reference evidence="4" key="1">
    <citation type="journal article" date="2017" name="Nature">
        <title>The sunflower genome provides insights into oil metabolism, flowering and Asterid evolution.</title>
        <authorList>
            <person name="Badouin H."/>
            <person name="Gouzy J."/>
            <person name="Grassa C.J."/>
            <person name="Murat F."/>
            <person name="Staton S.E."/>
            <person name="Cottret L."/>
            <person name="Lelandais-Briere C."/>
            <person name="Owens G.L."/>
            <person name="Carrere S."/>
            <person name="Mayjonade B."/>
            <person name="Legrand L."/>
            <person name="Gill N."/>
            <person name="Kane N.C."/>
            <person name="Bowers J.E."/>
            <person name="Hubner S."/>
            <person name="Bellec A."/>
            <person name="Berard A."/>
            <person name="Berges H."/>
            <person name="Blanchet N."/>
            <person name="Boniface M.C."/>
            <person name="Brunel D."/>
            <person name="Catrice O."/>
            <person name="Chaidir N."/>
            <person name="Claudel C."/>
            <person name="Donnadieu C."/>
            <person name="Faraut T."/>
            <person name="Fievet G."/>
            <person name="Helmstetter N."/>
            <person name="King M."/>
            <person name="Knapp S.J."/>
            <person name="Lai Z."/>
            <person name="Le Paslier M.C."/>
            <person name="Lippi Y."/>
            <person name="Lorenzon L."/>
            <person name="Mandel J.R."/>
            <person name="Marage G."/>
            <person name="Marchand G."/>
            <person name="Marquand E."/>
            <person name="Bret-Mestries E."/>
            <person name="Morien E."/>
            <person name="Nambeesan S."/>
            <person name="Nguyen T."/>
            <person name="Pegot-Espagnet P."/>
            <person name="Pouilly N."/>
            <person name="Raftis F."/>
            <person name="Sallet E."/>
            <person name="Schiex T."/>
            <person name="Thomas J."/>
            <person name="Vandecasteele C."/>
            <person name="Vares D."/>
            <person name="Vear F."/>
            <person name="Vautrin S."/>
            <person name="Crespi M."/>
            <person name="Mangin B."/>
            <person name="Burke J.M."/>
            <person name="Salse J."/>
            <person name="Munos S."/>
            <person name="Vincourt P."/>
            <person name="Rieseberg L.H."/>
            <person name="Langlade N.B."/>
        </authorList>
    </citation>
    <scope>NUCLEOTIDE SEQUENCE [LARGE SCALE GENOMIC DNA]</scope>
    <source>
        <strain evidence="4">cv. SF193</strain>
    </source>
</reference>
<dbReference type="GO" id="GO:0061630">
    <property type="term" value="F:ubiquitin protein ligase activity"/>
    <property type="evidence" value="ECO:0000318"/>
    <property type="project" value="GO_Central"/>
</dbReference>
<dbReference type="InterPro" id="IPR013083">
    <property type="entry name" value="Znf_RING/FYVE/PHD"/>
</dbReference>
<feature type="domain" description="RING-type" evidence="2">
    <location>
        <begin position="26"/>
        <end position="67"/>
    </location>
</feature>
<dbReference type="AlphaFoldDB" id="A0A251TCQ6"/>
<evidence type="ECO:0000313" key="3">
    <source>
        <dbReference type="EMBL" id="OTG08684.1"/>
    </source>
</evidence>
<dbReference type="Gene3D" id="3.30.40.10">
    <property type="entry name" value="Zinc/RING finger domain, C3HC4 (zinc finger)"/>
    <property type="match status" value="1"/>
</dbReference>
<dbReference type="GO" id="GO:0016567">
    <property type="term" value="P:protein ubiquitination"/>
    <property type="evidence" value="ECO:0000318"/>
    <property type="project" value="GO_Central"/>
</dbReference>
<dbReference type="CDD" id="cd16454">
    <property type="entry name" value="RING-H2_PA-TM-RING"/>
    <property type="match status" value="1"/>
</dbReference>
<keyword evidence="1" id="KW-0479">Metal-binding</keyword>
<dbReference type="OMA" id="HEREQFT"/>
<dbReference type="SMART" id="SM00184">
    <property type="entry name" value="RING"/>
    <property type="match status" value="1"/>
</dbReference>
<dbReference type="InterPro" id="IPR051826">
    <property type="entry name" value="E3_ubiquitin-ligase_domain"/>
</dbReference>
<dbReference type="PANTHER" id="PTHR22765:SF434">
    <property type="entry name" value="GB|AAD18119.1-RELATED"/>
    <property type="match status" value="1"/>
</dbReference>
<dbReference type="PANTHER" id="PTHR22765">
    <property type="entry name" value="RING FINGER AND PROTEASE ASSOCIATED DOMAIN-CONTAINING"/>
    <property type="match status" value="1"/>
</dbReference>
<accession>A0A251TCQ6</accession>
<sequence length="118" mass="13594">MRTAEHEREQFTTESSYLRPPATAACAVCMDSLSNGDNITRLSCQHYFHRQCIDEWGLHNNTCPICRGVVPTLAQPLSLRATGQQYIRVSYAYYRPPRALWIDQLKELIKALFFNGDR</sequence>
<name>A0A251TCQ6_HELAN</name>
<dbReference type="EMBL" id="CM007900">
    <property type="protein sequence ID" value="OTG08684.1"/>
    <property type="molecule type" value="Genomic_DNA"/>
</dbReference>
<dbReference type="PROSITE" id="PS50089">
    <property type="entry name" value="ZF_RING_2"/>
    <property type="match status" value="1"/>
</dbReference>
<keyword evidence="1" id="KW-0862">Zinc</keyword>
<keyword evidence="4" id="KW-1185">Reference proteome</keyword>
<dbReference type="InterPro" id="IPR001841">
    <property type="entry name" value="Znf_RING"/>
</dbReference>
<dbReference type="GO" id="GO:0008270">
    <property type="term" value="F:zinc ion binding"/>
    <property type="evidence" value="ECO:0007669"/>
    <property type="project" value="UniProtKB-KW"/>
</dbReference>
<evidence type="ECO:0000259" key="2">
    <source>
        <dbReference type="PROSITE" id="PS50089"/>
    </source>
</evidence>
<organism evidence="3 4">
    <name type="scientific">Helianthus annuus</name>
    <name type="common">Common sunflower</name>
    <dbReference type="NCBI Taxonomy" id="4232"/>
    <lineage>
        <taxon>Eukaryota</taxon>
        <taxon>Viridiplantae</taxon>
        <taxon>Streptophyta</taxon>
        <taxon>Embryophyta</taxon>
        <taxon>Tracheophyta</taxon>
        <taxon>Spermatophyta</taxon>
        <taxon>Magnoliopsida</taxon>
        <taxon>eudicotyledons</taxon>
        <taxon>Gunneridae</taxon>
        <taxon>Pentapetalae</taxon>
        <taxon>asterids</taxon>
        <taxon>campanulids</taxon>
        <taxon>Asterales</taxon>
        <taxon>Asteraceae</taxon>
        <taxon>Asteroideae</taxon>
        <taxon>Heliantheae alliance</taxon>
        <taxon>Heliantheae</taxon>
        <taxon>Helianthus</taxon>
    </lineage>
</organism>
<keyword evidence="1" id="KW-0863">Zinc-finger</keyword>